<protein>
    <recommendedName>
        <fullName evidence="6">Cytochrome P450 family 4</fullName>
    </recommendedName>
</protein>
<feature type="non-terminal residue" evidence="4">
    <location>
        <position position="1"/>
    </location>
</feature>
<dbReference type="InterPro" id="IPR017972">
    <property type="entry name" value="Cyt_P450_CS"/>
</dbReference>
<keyword evidence="3" id="KW-0503">Monooxygenase</keyword>
<dbReference type="GO" id="GO:0020037">
    <property type="term" value="F:heme binding"/>
    <property type="evidence" value="ECO:0007669"/>
    <property type="project" value="InterPro"/>
</dbReference>
<dbReference type="GO" id="GO:0004497">
    <property type="term" value="F:monooxygenase activity"/>
    <property type="evidence" value="ECO:0007669"/>
    <property type="project" value="UniProtKB-KW"/>
</dbReference>
<dbReference type="SUPFAM" id="SSF48264">
    <property type="entry name" value="Cytochrome P450"/>
    <property type="match status" value="1"/>
</dbReference>
<dbReference type="Pfam" id="PF00067">
    <property type="entry name" value="p450"/>
    <property type="match status" value="1"/>
</dbReference>
<dbReference type="Gene3D" id="1.10.630.10">
    <property type="entry name" value="Cytochrome P450"/>
    <property type="match status" value="1"/>
</dbReference>
<dbReference type="PRINTS" id="PR00463">
    <property type="entry name" value="EP450I"/>
</dbReference>
<proteinExistence type="inferred from homology"/>
<keyword evidence="5" id="KW-1185">Reference proteome</keyword>
<keyword evidence="2 3" id="KW-0349">Heme</keyword>
<dbReference type="InterPro" id="IPR036396">
    <property type="entry name" value="Cyt_P450_sf"/>
</dbReference>
<dbReference type="PROSITE" id="PS00086">
    <property type="entry name" value="CYTOCHROME_P450"/>
    <property type="match status" value="1"/>
</dbReference>
<evidence type="ECO:0000256" key="2">
    <source>
        <dbReference type="PIRSR" id="PIRSR602401-1"/>
    </source>
</evidence>
<keyword evidence="2 3" id="KW-0479">Metal-binding</keyword>
<feature type="binding site" description="axial binding residue" evidence="2">
    <location>
        <position position="218"/>
    </location>
    <ligand>
        <name>heme</name>
        <dbReference type="ChEBI" id="CHEBI:30413"/>
    </ligand>
    <ligandPart>
        <name>Fe</name>
        <dbReference type="ChEBI" id="CHEBI:18248"/>
    </ligandPart>
</feature>
<evidence type="ECO:0000313" key="4">
    <source>
        <dbReference type="EMBL" id="KAK2150384.1"/>
    </source>
</evidence>
<evidence type="ECO:0000313" key="5">
    <source>
        <dbReference type="Proteomes" id="UP001208570"/>
    </source>
</evidence>
<evidence type="ECO:0000256" key="3">
    <source>
        <dbReference type="RuleBase" id="RU000461"/>
    </source>
</evidence>
<dbReference type="AlphaFoldDB" id="A0AAD9N146"/>
<name>A0AAD9N146_9ANNE</name>
<comment type="caution">
    <text evidence="4">The sequence shown here is derived from an EMBL/GenBank/DDBJ whole genome shotgun (WGS) entry which is preliminary data.</text>
</comment>
<keyword evidence="3" id="KW-0560">Oxidoreductase</keyword>
<dbReference type="PANTHER" id="PTHR24291">
    <property type="entry name" value="CYTOCHROME P450 FAMILY 4"/>
    <property type="match status" value="1"/>
</dbReference>
<comment type="similarity">
    <text evidence="1 3">Belongs to the cytochrome P450 family.</text>
</comment>
<evidence type="ECO:0000256" key="1">
    <source>
        <dbReference type="ARBA" id="ARBA00010617"/>
    </source>
</evidence>
<gene>
    <name evidence="4" type="ORF">LSH36_407g00011</name>
</gene>
<dbReference type="PANTHER" id="PTHR24291:SF201">
    <property type="entry name" value="CYTOCHROME P450, FAMILY 4, SUBFAMILY B, POLYPEPTIDE 7"/>
    <property type="match status" value="1"/>
</dbReference>
<dbReference type="InterPro" id="IPR050196">
    <property type="entry name" value="Cytochrome_P450_Monoox"/>
</dbReference>
<reference evidence="4" key="1">
    <citation type="journal article" date="2023" name="Mol. Biol. Evol.">
        <title>Third-Generation Sequencing Reveals the Adaptive Role of the Epigenome in Three Deep-Sea Polychaetes.</title>
        <authorList>
            <person name="Perez M."/>
            <person name="Aroh O."/>
            <person name="Sun Y."/>
            <person name="Lan Y."/>
            <person name="Juniper S.K."/>
            <person name="Young C.R."/>
            <person name="Angers B."/>
            <person name="Qian P.Y."/>
        </authorList>
    </citation>
    <scope>NUCLEOTIDE SEQUENCE</scope>
    <source>
        <strain evidence="4">P08H-3</strain>
    </source>
</reference>
<evidence type="ECO:0008006" key="6">
    <source>
        <dbReference type="Google" id="ProtNLM"/>
    </source>
</evidence>
<sequence>IIFWLSKDGREFKKHCDYVHTISKDVILRRQKVLAETGCVPLKKRCMDFLDILLTAKDEDGKGLTFSEVQDEVDTFLFEGHDTTASALAWTVYSLAGHPEYQKKCQMEIDEILNGRETDEITWDDLSKLTYLTQCLKEAMRLHCPVPFISRLLTKEMTIDGKTLPKNSVVDIQIYNLHHNPQIWKNNMVYDPSRFDPDKIENMDNFAFVPFSAGPRNCIGQNFAMHEMKTILARIFRTFDISLDPNCKVEKKISVVMKTSNGIRLNLSRRSH</sequence>
<dbReference type="PRINTS" id="PR00385">
    <property type="entry name" value="P450"/>
</dbReference>
<organism evidence="4 5">
    <name type="scientific">Paralvinella palmiformis</name>
    <dbReference type="NCBI Taxonomy" id="53620"/>
    <lineage>
        <taxon>Eukaryota</taxon>
        <taxon>Metazoa</taxon>
        <taxon>Spiralia</taxon>
        <taxon>Lophotrochozoa</taxon>
        <taxon>Annelida</taxon>
        <taxon>Polychaeta</taxon>
        <taxon>Sedentaria</taxon>
        <taxon>Canalipalpata</taxon>
        <taxon>Terebellida</taxon>
        <taxon>Terebelliformia</taxon>
        <taxon>Alvinellidae</taxon>
        <taxon>Paralvinella</taxon>
    </lineage>
</organism>
<dbReference type="GO" id="GO:0005506">
    <property type="term" value="F:iron ion binding"/>
    <property type="evidence" value="ECO:0007669"/>
    <property type="project" value="InterPro"/>
</dbReference>
<dbReference type="InterPro" id="IPR002401">
    <property type="entry name" value="Cyt_P450_E_grp-I"/>
</dbReference>
<dbReference type="InterPro" id="IPR001128">
    <property type="entry name" value="Cyt_P450"/>
</dbReference>
<keyword evidence="2 3" id="KW-0408">Iron</keyword>
<dbReference type="EMBL" id="JAODUP010000407">
    <property type="protein sequence ID" value="KAK2150384.1"/>
    <property type="molecule type" value="Genomic_DNA"/>
</dbReference>
<dbReference type="GO" id="GO:0016705">
    <property type="term" value="F:oxidoreductase activity, acting on paired donors, with incorporation or reduction of molecular oxygen"/>
    <property type="evidence" value="ECO:0007669"/>
    <property type="project" value="InterPro"/>
</dbReference>
<accession>A0AAD9N146</accession>
<dbReference type="Proteomes" id="UP001208570">
    <property type="component" value="Unassembled WGS sequence"/>
</dbReference>
<comment type="cofactor">
    <cofactor evidence="2">
        <name>heme</name>
        <dbReference type="ChEBI" id="CHEBI:30413"/>
    </cofactor>
</comment>